<comment type="caution">
    <text evidence="2">The sequence shown here is derived from an EMBL/GenBank/DDBJ whole genome shotgun (WGS) entry which is preliminary data.</text>
</comment>
<dbReference type="GO" id="GO:0006269">
    <property type="term" value="P:DNA replication, synthesis of primer"/>
    <property type="evidence" value="ECO:0007669"/>
    <property type="project" value="TreeGrafter"/>
</dbReference>
<feature type="region of interest" description="Disordered" evidence="1">
    <location>
        <begin position="607"/>
        <end position="641"/>
    </location>
</feature>
<dbReference type="Gene3D" id="3.40.1360.10">
    <property type="match status" value="1"/>
</dbReference>
<feature type="compositionally biased region" description="Basic and acidic residues" evidence="1">
    <location>
        <begin position="410"/>
        <end position="427"/>
    </location>
</feature>
<evidence type="ECO:0000313" key="2">
    <source>
        <dbReference type="EMBL" id="MCQ4334831.1"/>
    </source>
</evidence>
<name>A0A9R1CWN6_9EURY</name>
<reference evidence="2" key="1">
    <citation type="journal article" date="2023" name="Front. Microbiol.">
        <title>Genomic-based phylogenetic and metabolic analyses of the genus Natronomonas, and description of Natronomonas aquatica sp. nov.</title>
        <authorList>
            <person name="Garcia-Roldan A."/>
            <person name="Duran-Viseras A."/>
            <person name="de la Haba R.R."/>
            <person name="Corral P."/>
            <person name="Sanchez-Porro C."/>
            <person name="Ventosa A."/>
        </authorList>
    </citation>
    <scope>NUCLEOTIDE SEQUENCE</scope>
    <source>
        <strain evidence="2">F2-12</strain>
    </source>
</reference>
<feature type="compositionally biased region" description="Basic and acidic residues" evidence="1">
    <location>
        <begin position="612"/>
        <end position="625"/>
    </location>
</feature>
<sequence>MSRKIPAESDWNDLLDTARETSLGLQPGDAVPHGSLANTVRDECDANQSTASQWIGNAVQKGWLEQRGTGANREYVATDEDASLYDSEAVDRFLGEDDVQDADVEAALEAAVDYYHGQLTDDQRWLIEGKWGIDRATMDDLRIGFSPSNNELPAFLEERGIDPVAALKAGVVRCSAVKYVYTGDPDAGGGSDALPDVLDEVAAARAAGEVASEDISLEAVLEAVQEEGHARLYAWWDARIVFPYRDQDGTIRYLIARKTGQSDDVPGKYLKLANTKPWVADDVVFEPIYGCGTVEPGEDLILTEGITDAIRAHEAGFPCISPVTKQFKKEHYDVLLEYAEEAGTAYLCFDSEESGVGLDGALRTAWFLQENDVDARVAELPRGDREEKVDLAEFLQDHDGDDLRDVLDEAITPDDHPDFDDVVHGDQEPEPDDTPGGDTSGSSGSGKTGSKQSALFDLSISDVVENDSRNGVQPGYRGDNPIRHVGDSHSSYFVYEKYRGGMRARDFKEGYTYTPLTWLVCAAGARSTSNPGGPLDADEIWAAWKYAKEQGVLGETDPIPWKARLHIAREHDLAPRDLIDGAERDPSLLPTTIHNRILETVEERYGLNPGKDALDTDHKSEKRAEYLAGDDGDIQEDDDKGREVKRMLATLDELAD</sequence>
<dbReference type="Proteomes" id="UP001139494">
    <property type="component" value="Unassembled WGS sequence"/>
</dbReference>
<organism evidence="2 3">
    <name type="scientific">Natronomonas aquatica</name>
    <dbReference type="NCBI Taxonomy" id="2841590"/>
    <lineage>
        <taxon>Archaea</taxon>
        <taxon>Methanobacteriati</taxon>
        <taxon>Methanobacteriota</taxon>
        <taxon>Stenosarchaea group</taxon>
        <taxon>Halobacteria</taxon>
        <taxon>Halobacteriales</taxon>
        <taxon>Natronomonadaceae</taxon>
        <taxon>Natronomonas</taxon>
    </lineage>
</organism>
<dbReference type="InterPro" id="IPR050219">
    <property type="entry name" value="DnaG_primase"/>
</dbReference>
<evidence type="ECO:0008006" key="4">
    <source>
        <dbReference type="Google" id="ProtNLM"/>
    </source>
</evidence>
<evidence type="ECO:0000256" key="1">
    <source>
        <dbReference type="SAM" id="MobiDB-lite"/>
    </source>
</evidence>
<dbReference type="InterPro" id="IPR037068">
    <property type="entry name" value="DNA_primase_core_N_sf"/>
</dbReference>
<keyword evidence="3" id="KW-1185">Reference proteome</keyword>
<protein>
    <recommendedName>
        <fullName evidence="4">DNA primase</fullName>
    </recommendedName>
</protein>
<dbReference type="GO" id="GO:0005737">
    <property type="term" value="C:cytoplasm"/>
    <property type="evidence" value="ECO:0007669"/>
    <property type="project" value="TreeGrafter"/>
</dbReference>
<accession>A0A9R1CWN6</accession>
<proteinExistence type="predicted"/>
<dbReference type="RefSeq" id="WP_256030992.1">
    <property type="nucleotide sequence ID" value="NZ_JAHLKM010000039.1"/>
</dbReference>
<gene>
    <name evidence="2" type="ORF">KM295_15355</name>
</gene>
<dbReference type="Pfam" id="PF13155">
    <property type="entry name" value="Toprim_2"/>
    <property type="match status" value="1"/>
</dbReference>
<feature type="compositionally biased region" description="Acidic residues" evidence="1">
    <location>
        <begin position="628"/>
        <end position="638"/>
    </location>
</feature>
<feature type="region of interest" description="Disordered" evidence="1">
    <location>
        <begin position="410"/>
        <end position="451"/>
    </location>
</feature>
<dbReference type="Gene3D" id="3.90.980.10">
    <property type="entry name" value="DNA primase, catalytic core, N-terminal domain"/>
    <property type="match status" value="1"/>
</dbReference>
<dbReference type="SUPFAM" id="SSF56731">
    <property type="entry name" value="DNA primase core"/>
    <property type="match status" value="1"/>
</dbReference>
<evidence type="ECO:0000313" key="3">
    <source>
        <dbReference type="Proteomes" id="UP001139494"/>
    </source>
</evidence>
<dbReference type="PANTHER" id="PTHR30313">
    <property type="entry name" value="DNA PRIMASE"/>
    <property type="match status" value="1"/>
</dbReference>
<dbReference type="EMBL" id="JAHLKM010000039">
    <property type="protein sequence ID" value="MCQ4334831.1"/>
    <property type="molecule type" value="Genomic_DNA"/>
</dbReference>
<dbReference type="PANTHER" id="PTHR30313:SF2">
    <property type="entry name" value="DNA PRIMASE"/>
    <property type="match status" value="1"/>
</dbReference>
<dbReference type="AlphaFoldDB" id="A0A9R1CWN6"/>